<reference evidence="2 3" key="1">
    <citation type="journal article" date="2020" name="ISME J.">
        <title>Uncovering the hidden diversity of litter-decomposition mechanisms in mushroom-forming fungi.</title>
        <authorList>
            <person name="Floudas D."/>
            <person name="Bentzer J."/>
            <person name="Ahren D."/>
            <person name="Johansson T."/>
            <person name="Persson P."/>
            <person name="Tunlid A."/>
        </authorList>
    </citation>
    <scope>NUCLEOTIDE SEQUENCE [LARGE SCALE GENOMIC DNA]</scope>
    <source>
        <strain evidence="2 3">CBS 661.87</strain>
    </source>
</reference>
<accession>A0A8H5H9U5</accession>
<dbReference type="OrthoDB" id="3017409at2759"/>
<feature type="region of interest" description="Disordered" evidence="1">
    <location>
        <begin position="1"/>
        <end position="20"/>
    </location>
</feature>
<name>A0A8H5H9U5_9AGAR</name>
<evidence type="ECO:0000313" key="3">
    <source>
        <dbReference type="Proteomes" id="UP000565441"/>
    </source>
</evidence>
<sequence length="74" mass="8270">MDSPIHPPVRLQPISTLPLSARRTQKELDRFLDNFQARSTASHDAGNAAVTVQLQKLREALQEERSMTDATSLI</sequence>
<organism evidence="2 3">
    <name type="scientific">Tricholomella constricta</name>
    <dbReference type="NCBI Taxonomy" id="117010"/>
    <lineage>
        <taxon>Eukaryota</taxon>
        <taxon>Fungi</taxon>
        <taxon>Dikarya</taxon>
        <taxon>Basidiomycota</taxon>
        <taxon>Agaricomycotina</taxon>
        <taxon>Agaricomycetes</taxon>
        <taxon>Agaricomycetidae</taxon>
        <taxon>Agaricales</taxon>
        <taxon>Tricholomatineae</taxon>
        <taxon>Lyophyllaceae</taxon>
        <taxon>Tricholomella</taxon>
    </lineage>
</organism>
<gene>
    <name evidence="2" type="ORF">D9615_006629</name>
</gene>
<evidence type="ECO:0000256" key="1">
    <source>
        <dbReference type="SAM" id="MobiDB-lite"/>
    </source>
</evidence>
<evidence type="ECO:0000313" key="2">
    <source>
        <dbReference type="EMBL" id="KAF5379377.1"/>
    </source>
</evidence>
<proteinExistence type="predicted"/>
<protein>
    <submittedName>
        <fullName evidence="2">Uncharacterized protein</fullName>
    </submittedName>
</protein>
<dbReference type="AlphaFoldDB" id="A0A8H5H9U5"/>
<dbReference type="EMBL" id="JAACJP010000016">
    <property type="protein sequence ID" value="KAF5379377.1"/>
    <property type="molecule type" value="Genomic_DNA"/>
</dbReference>
<keyword evidence="3" id="KW-1185">Reference proteome</keyword>
<dbReference type="Proteomes" id="UP000565441">
    <property type="component" value="Unassembled WGS sequence"/>
</dbReference>
<comment type="caution">
    <text evidence="2">The sequence shown here is derived from an EMBL/GenBank/DDBJ whole genome shotgun (WGS) entry which is preliminary data.</text>
</comment>